<keyword evidence="2" id="KW-0479">Metal-binding</keyword>
<dbReference type="InterPro" id="IPR051452">
    <property type="entry name" value="Diverse_Oxidoreductases"/>
</dbReference>
<reference evidence="7 8" key="1">
    <citation type="submission" date="2016-04" db="EMBL/GenBank/DDBJ databases">
        <title>Complete genome sequence and analysis of deep-sea sediment isolate, Amycolatopsis sp. WP1.</title>
        <authorList>
            <person name="Wang H."/>
            <person name="Chen S."/>
            <person name="Wu Q."/>
        </authorList>
    </citation>
    <scope>NUCLEOTIDE SEQUENCE [LARGE SCALE GENOMIC DNA]</scope>
    <source>
        <strain evidence="7 8">WP1</strain>
    </source>
</reference>
<dbReference type="InterPro" id="IPR006058">
    <property type="entry name" value="2Fe2S_fd_BS"/>
</dbReference>
<dbReference type="Proteomes" id="UP000250434">
    <property type="component" value="Chromosome"/>
</dbReference>
<sequence>MTLVVNDRRRRVEVDPATPLLWVLRETLGLTGTKFGCGEGLCGACTVHLDGEAVNSCTISVGDVGRRRVSTIEGTGGRVAGAVRESWLALDAAECGYCQPGQMMAATALLTAKPRPSDEDIDGALRGNLCRCGIYDRIRAAVHQAAESLER</sequence>
<accession>A0A344LJK3</accession>
<dbReference type="InterPro" id="IPR036010">
    <property type="entry name" value="2Fe-2S_ferredoxin-like_sf"/>
</dbReference>
<evidence type="ECO:0000313" key="7">
    <source>
        <dbReference type="EMBL" id="AXB48227.1"/>
    </source>
</evidence>
<dbReference type="SUPFAM" id="SSF54292">
    <property type="entry name" value="2Fe-2S ferredoxin-like"/>
    <property type="match status" value="1"/>
</dbReference>
<dbReference type="PROSITE" id="PS00197">
    <property type="entry name" value="2FE2S_FER_1"/>
    <property type="match status" value="1"/>
</dbReference>
<dbReference type="PROSITE" id="PS51085">
    <property type="entry name" value="2FE2S_FER_2"/>
    <property type="match status" value="1"/>
</dbReference>
<evidence type="ECO:0000313" key="8">
    <source>
        <dbReference type="Proteomes" id="UP000250434"/>
    </source>
</evidence>
<evidence type="ECO:0000256" key="5">
    <source>
        <dbReference type="ARBA" id="ARBA00023014"/>
    </source>
</evidence>
<evidence type="ECO:0000259" key="6">
    <source>
        <dbReference type="PROSITE" id="PS51085"/>
    </source>
</evidence>
<proteinExistence type="predicted"/>
<organism evidence="7 8">
    <name type="scientific">Amycolatopsis albispora</name>
    <dbReference type="NCBI Taxonomy" id="1804986"/>
    <lineage>
        <taxon>Bacteria</taxon>
        <taxon>Bacillati</taxon>
        <taxon>Actinomycetota</taxon>
        <taxon>Actinomycetes</taxon>
        <taxon>Pseudonocardiales</taxon>
        <taxon>Pseudonocardiaceae</taxon>
        <taxon>Amycolatopsis</taxon>
    </lineage>
</organism>
<dbReference type="InterPro" id="IPR036884">
    <property type="entry name" value="2Fe-2S-bd_dom_sf"/>
</dbReference>
<evidence type="ECO:0000256" key="4">
    <source>
        <dbReference type="ARBA" id="ARBA00023004"/>
    </source>
</evidence>
<dbReference type="GO" id="GO:0016491">
    <property type="term" value="F:oxidoreductase activity"/>
    <property type="evidence" value="ECO:0007669"/>
    <property type="project" value="UniProtKB-KW"/>
</dbReference>
<dbReference type="InterPro" id="IPR012675">
    <property type="entry name" value="Beta-grasp_dom_sf"/>
</dbReference>
<dbReference type="KEGG" id="aab:A4R43_02605"/>
<keyword evidence="5" id="KW-0411">Iron-sulfur</keyword>
<feature type="domain" description="2Fe-2S ferredoxin-type" evidence="6">
    <location>
        <begin position="1"/>
        <end position="75"/>
    </location>
</feature>
<keyword evidence="8" id="KW-1185">Reference proteome</keyword>
<dbReference type="CDD" id="cd00207">
    <property type="entry name" value="fer2"/>
    <property type="match status" value="1"/>
</dbReference>
<dbReference type="Gene3D" id="1.10.150.120">
    <property type="entry name" value="[2Fe-2S]-binding domain"/>
    <property type="match status" value="1"/>
</dbReference>
<keyword evidence="1" id="KW-0001">2Fe-2S</keyword>
<evidence type="ECO:0000256" key="3">
    <source>
        <dbReference type="ARBA" id="ARBA00023002"/>
    </source>
</evidence>
<dbReference type="GO" id="GO:0051537">
    <property type="term" value="F:2 iron, 2 sulfur cluster binding"/>
    <property type="evidence" value="ECO:0007669"/>
    <property type="project" value="UniProtKB-KW"/>
</dbReference>
<dbReference type="InterPro" id="IPR002888">
    <property type="entry name" value="2Fe-2S-bd"/>
</dbReference>
<gene>
    <name evidence="7" type="ORF">A4R43_02605</name>
</gene>
<dbReference type="SUPFAM" id="SSF47741">
    <property type="entry name" value="CO dehydrogenase ISP C-domain like"/>
    <property type="match status" value="1"/>
</dbReference>
<evidence type="ECO:0000256" key="2">
    <source>
        <dbReference type="ARBA" id="ARBA00022723"/>
    </source>
</evidence>
<name>A0A344LJK3_9PSEU</name>
<keyword evidence="3" id="KW-0560">Oxidoreductase</keyword>
<dbReference type="GO" id="GO:0046872">
    <property type="term" value="F:metal ion binding"/>
    <property type="evidence" value="ECO:0007669"/>
    <property type="project" value="UniProtKB-KW"/>
</dbReference>
<dbReference type="PANTHER" id="PTHR44379:SF2">
    <property type="entry name" value="BLR6218 PROTEIN"/>
    <property type="match status" value="1"/>
</dbReference>
<dbReference type="Gene3D" id="3.10.20.30">
    <property type="match status" value="1"/>
</dbReference>
<protein>
    <submittedName>
        <fullName evidence="7">Isoquinoline 1-oxidoreductase</fullName>
    </submittedName>
</protein>
<dbReference type="AlphaFoldDB" id="A0A344LJK3"/>
<dbReference type="PANTHER" id="PTHR44379">
    <property type="entry name" value="OXIDOREDUCTASE WITH IRON-SULFUR SUBUNIT"/>
    <property type="match status" value="1"/>
</dbReference>
<dbReference type="Pfam" id="PF01799">
    <property type="entry name" value="Fer2_2"/>
    <property type="match status" value="1"/>
</dbReference>
<evidence type="ECO:0000256" key="1">
    <source>
        <dbReference type="ARBA" id="ARBA00022714"/>
    </source>
</evidence>
<dbReference type="InterPro" id="IPR001041">
    <property type="entry name" value="2Fe-2S_ferredoxin-type"/>
</dbReference>
<dbReference type="EMBL" id="CP015163">
    <property type="protein sequence ID" value="AXB48227.1"/>
    <property type="molecule type" value="Genomic_DNA"/>
</dbReference>
<dbReference type="Pfam" id="PF00111">
    <property type="entry name" value="Fer2"/>
    <property type="match status" value="1"/>
</dbReference>
<keyword evidence="4" id="KW-0408">Iron</keyword>